<dbReference type="PANTHER" id="PTHR28002">
    <property type="entry name" value="MIOREX COMPLEX COMPONENT 11"/>
    <property type="match status" value="1"/>
</dbReference>
<evidence type="ECO:0000313" key="4">
    <source>
        <dbReference type="Proteomes" id="UP001302367"/>
    </source>
</evidence>
<dbReference type="Proteomes" id="UP000230605">
    <property type="component" value="Chromosome 7"/>
</dbReference>
<dbReference type="InterPro" id="IPR018811">
    <property type="entry name" value="MRX11"/>
</dbReference>
<accession>A0A2G5HFL5</accession>
<evidence type="ECO:0000313" key="3">
    <source>
        <dbReference type="Proteomes" id="UP000230605"/>
    </source>
</evidence>
<protein>
    <submittedName>
        <fullName evidence="1">Uncharacterized protein</fullName>
    </submittedName>
</protein>
<dbReference type="PANTHER" id="PTHR28002:SF1">
    <property type="entry name" value="MIOREX COMPLEX COMPONENT 11"/>
    <property type="match status" value="1"/>
</dbReference>
<dbReference type="OrthoDB" id="5580261at2759"/>
<dbReference type="EMBL" id="LKMD01000106">
    <property type="protein sequence ID" value="PIA91376.1"/>
    <property type="molecule type" value="Genomic_DNA"/>
</dbReference>
<dbReference type="Pfam" id="PF10306">
    <property type="entry name" value="FLILHELTA"/>
    <property type="match status" value="1"/>
</dbReference>
<name>A0A2G5HFL5_CERBT</name>
<sequence length="226" mass="25346">MNRLFRPAWTAGRQSLRFNSRQLTRRLESTQSTPPTTKESARVARIESRLPKFLRRFVEPLRNAPFSHISAFLILHEITAVVPLLGLAAVFHYTNWLPPFISEGKWFSDGVQKFGNYMRKKGWLSGETRSGKWFGKGEKGTRLVAELATAYAITKLLIPLRLIVSVWATPWFATRTMLPVTNFLSKRLRPVTNFMSKLLWRKKAATASSGAAAGTGATGAGVVPKK</sequence>
<dbReference type="Proteomes" id="UP001302367">
    <property type="component" value="Chromosome 7"/>
</dbReference>
<proteinExistence type="predicted"/>
<keyword evidence="4" id="KW-1185">Reference proteome</keyword>
<dbReference type="AlphaFoldDB" id="A0A2G5HFL5"/>
<reference evidence="2 4" key="2">
    <citation type="submission" date="2023-09" db="EMBL/GenBank/DDBJ databases">
        <title>Complete-Gapless Cercospora beticola genome.</title>
        <authorList>
            <person name="Wyatt N.A."/>
            <person name="Spanner R.E."/>
            <person name="Bolton M.D."/>
        </authorList>
    </citation>
    <scope>NUCLEOTIDE SEQUENCE [LARGE SCALE GENOMIC DNA]</scope>
    <source>
        <strain evidence="2">Cb09-40</strain>
    </source>
</reference>
<dbReference type="EMBL" id="CP134190">
    <property type="protein sequence ID" value="WPB06609.1"/>
    <property type="molecule type" value="Genomic_DNA"/>
</dbReference>
<gene>
    <name evidence="1" type="ORF">CB0940_09109</name>
    <name evidence="2" type="ORF">RHO25_011266</name>
</gene>
<evidence type="ECO:0000313" key="1">
    <source>
        <dbReference type="EMBL" id="PIA91376.1"/>
    </source>
</evidence>
<organism evidence="1 3">
    <name type="scientific">Cercospora beticola</name>
    <name type="common">Sugarbeet leaf spot fungus</name>
    <dbReference type="NCBI Taxonomy" id="122368"/>
    <lineage>
        <taxon>Eukaryota</taxon>
        <taxon>Fungi</taxon>
        <taxon>Dikarya</taxon>
        <taxon>Ascomycota</taxon>
        <taxon>Pezizomycotina</taxon>
        <taxon>Dothideomycetes</taxon>
        <taxon>Dothideomycetidae</taxon>
        <taxon>Mycosphaerellales</taxon>
        <taxon>Mycosphaerellaceae</taxon>
        <taxon>Cercospora</taxon>
    </lineage>
</organism>
<dbReference type="GO" id="GO:0005739">
    <property type="term" value="C:mitochondrion"/>
    <property type="evidence" value="ECO:0007669"/>
    <property type="project" value="TreeGrafter"/>
</dbReference>
<evidence type="ECO:0000313" key="2">
    <source>
        <dbReference type="EMBL" id="WPB06609.1"/>
    </source>
</evidence>
<reference evidence="1 3" key="1">
    <citation type="submission" date="2015-10" db="EMBL/GenBank/DDBJ databases">
        <title>The cercosporin biosynthetic gene cluster was horizontally transferred to several fungal lineages and shown to be expanded in Cercospora beticola based on microsynteny with recipient genomes.</title>
        <authorList>
            <person name="De Jonge R."/>
            <person name="Ebert M.K."/>
            <person name="Suttle J.C."/>
            <person name="Jurick Ii W.M."/>
            <person name="Secor G.A."/>
            <person name="Thomma B.P."/>
            <person name="Van De Peer Y."/>
            <person name="Bolton M.D."/>
        </authorList>
    </citation>
    <scope>NUCLEOTIDE SEQUENCE [LARGE SCALE GENOMIC DNA]</scope>
    <source>
        <strain evidence="1 3">09-40</strain>
    </source>
</reference>